<name>A0AAV1ZQP1_9ARAC</name>
<evidence type="ECO:0000313" key="3">
    <source>
        <dbReference type="Proteomes" id="UP001497382"/>
    </source>
</evidence>
<feature type="domain" description="Transposable element P transposase-like RNase H" evidence="1">
    <location>
        <begin position="179"/>
        <end position="234"/>
    </location>
</feature>
<comment type="caution">
    <text evidence="2">The sequence shown here is derived from an EMBL/GenBank/DDBJ whole genome shotgun (WGS) entry which is preliminary data.</text>
</comment>
<proteinExistence type="predicted"/>
<evidence type="ECO:0000313" key="2">
    <source>
        <dbReference type="EMBL" id="CAL1273975.1"/>
    </source>
</evidence>
<protein>
    <recommendedName>
        <fullName evidence="1">Transposable element P transposase-like RNase H domain-containing protein</fullName>
    </recommendedName>
</protein>
<dbReference type="Proteomes" id="UP001497382">
    <property type="component" value="Unassembled WGS sequence"/>
</dbReference>
<organism evidence="2 3">
    <name type="scientific">Larinioides sclopetarius</name>
    <dbReference type="NCBI Taxonomy" id="280406"/>
    <lineage>
        <taxon>Eukaryota</taxon>
        <taxon>Metazoa</taxon>
        <taxon>Ecdysozoa</taxon>
        <taxon>Arthropoda</taxon>
        <taxon>Chelicerata</taxon>
        <taxon>Arachnida</taxon>
        <taxon>Araneae</taxon>
        <taxon>Araneomorphae</taxon>
        <taxon>Entelegynae</taxon>
        <taxon>Araneoidea</taxon>
        <taxon>Araneidae</taxon>
        <taxon>Larinioides</taxon>
    </lineage>
</organism>
<dbReference type="Pfam" id="PF21787">
    <property type="entry name" value="TNP-like_RNaseH_N"/>
    <property type="match status" value="1"/>
</dbReference>
<accession>A0AAV1ZQP1</accession>
<dbReference type="AlphaFoldDB" id="A0AAV1ZQP1"/>
<dbReference type="InterPro" id="IPR048365">
    <property type="entry name" value="TNP-like_RNaseH_N"/>
</dbReference>
<reference evidence="2 3" key="1">
    <citation type="submission" date="2024-04" db="EMBL/GenBank/DDBJ databases">
        <authorList>
            <person name="Rising A."/>
            <person name="Reimegard J."/>
            <person name="Sonavane S."/>
            <person name="Akerstrom W."/>
            <person name="Nylinder S."/>
            <person name="Hedman E."/>
            <person name="Kallberg Y."/>
        </authorList>
    </citation>
    <scope>NUCLEOTIDE SEQUENCE [LARGE SCALE GENOMIC DNA]</scope>
</reference>
<gene>
    <name evidence="2" type="ORF">LARSCL_LOCUS7205</name>
</gene>
<sequence length="493" mass="55730">MPPTSMLPNTIENWFSDMDIREESADAFPKMKFRSGVRACTLCESPGPYPSVEVDTEPSCSRNIDSSPEKFCINSNGYLQVTPKTRKIKTLLSNVSKLKKRLYENSSASRLLGQLQAKLADKPYLYQFIHSQIRMIQCRSSKGRRWSAKEKSFALRIYLHSPSAYRILRKYFAFPHKQSNLTQVIGYYFTSPTDKFSLKGLVEEAIDVLQSCQLEVASIVCDQSPKNKGLFKELKGTTEKPYFIHKAKKIYAMVDPPFEIRIFCMQKVDKETYNSVWTKKDECKTCSSEESEQDIDDLALVNLKNDQDDILNSTDFKRTQDSFIAVDSQNVQDGASFSSISENVLSYISDRGFFNDKLDCLAEMADDIMAVTSDTGAIREVCIEPFHWPFVTAAVSQPIIGANFLLHFGLLVGIRQGCLIDPLTKLQSRGTVQSGKGADIKTITGDTQFQRLLSEFSALTETHSTIQAKHDIKHFIQTTGPPVFPRPRRVKGR</sequence>
<keyword evidence="3" id="KW-1185">Reference proteome</keyword>
<dbReference type="EMBL" id="CAXIEN010000071">
    <property type="protein sequence ID" value="CAL1273975.1"/>
    <property type="molecule type" value="Genomic_DNA"/>
</dbReference>
<evidence type="ECO:0000259" key="1">
    <source>
        <dbReference type="Pfam" id="PF21787"/>
    </source>
</evidence>